<evidence type="ECO:0000313" key="2">
    <source>
        <dbReference type="EMBL" id="EFJ23986.1"/>
    </source>
</evidence>
<dbReference type="FunCoup" id="D8RVN2">
    <property type="interactions" value="527"/>
</dbReference>
<dbReference type="AlphaFoldDB" id="D8RVN2"/>
<sequence>MVGGMEFKPNKHLEEWLYMRENQAEHFRFNKQTTKTAVIWGLIVPFLAYRFIVSEFHAQDVKAGRPRREFLGAKGDYK</sequence>
<keyword evidence="3" id="KW-1185">Reference proteome</keyword>
<gene>
    <name evidence="2" type="ORF">SELMODRAFT_271126</name>
</gene>
<reference evidence="2 3" key="1">
    <citation type="journal article" date="2011" name="Science">
        <title>The Selaginella genome identifies genetic changes associated with the evolution of vascular plants.</title>
        <authorList>
            <person name="Banks J.A."/>
            <person name="Nishiyama T."/>
            <person name="Hasebe M."/>
            <person name="Bowman J.L."/>
            <person name="Gribskov M."/>
            <person name="dePamphilis C."/>
            <person name="Albert V.A."/>
            <person name="Aono N."/>
            <person name="Aoyama T."/>
            <person name="Ambrose B.A."/>
            <person name="Ashton N.W."/>
            <person name="Axtell M.J."/>
            <person name="Barker E."/>
            <person name="Barker M.S."/>
            <person name="Bennetzen J.L."/>
            <person name="Bonawitz N.D."/>
            <person name="Chapple C."/>
            <person name="Cheng C."/>
            <person name="Correa L.G."/>
            <person name="Dacre M."/>
            <person name="DeBarry J."/>
            <person name="Dreyer I."/>
            <person name="Elias M."/>
            <person name="Engstrom E.M."/>
            <person name="Estelle M."/>
            <person name="Feng L."/>
            <person name="Finet C."/>
            <person name="Floyd S.K."/>
            <person name="Frommer W.B."/>
            <person name="Fujita T."/>
            <person name="Gramzow L."/>
            <person name="Gutensohn M."/>
            <person name="Harholt J."/>
            <person name="Hattori M."/>
            <person name="Heyl A."/>
            <person name="Hirai T."/>
            <person name="Hiwatashi Y."/>
            <person name="Ishikawa M."/>
            <person name="Iwata M."/>
            <person name="Karol K.G."/>
            <person name="Koehler B."/>
            <person name="Kolukisaoglu U."/>
            <person name="Kubo M."/>
            <person name="Kurata T."/>
            <person name="Lalonde S."/>
            <person name="Li K."/>
            <person name="Li Y."/>
            <person name="Litt A."/>
            <person name="Lyons E."/>
            <person name="Manning G."/>
            <person name="Maruyama T."/>
            <person name="Michael T.P."/>
            <person name="Mikami K."/>
            <person name="Miyazaki S."/>
            <person name="Morinaga S."/>
            <person name="Murata T."/>
            <person name="Mueller-Roeber B."/>
            <person name="Nelson D.R."/>
            <person name="Obara M."/>
            <person name="Oguri Y."/>
            <person name="Olmstead R.G."/>
            <person name="Onodera N."/>
            <person name="Petersen B.L."/>
            <person name="Pils B."/>
            <person name="Prigge M."/>
            <person name="Rensing S.A."/>
            <person name="Riano-Pachon D.M."/>
            <person name="Roberts A.W."/>
            <person name="Sato Y."/>
            <person name="Scheller H.V."/>
            <person name="Schulz B."/>
            <person name="Schulz C."/>
            <person name="Shakirov E.V."/>
            <person name="Shibagaki N."/>
            <person name="Shinohara N."/>
            <person name="Shippen D.E."/>
            <person name="Soerensen I."/>
            <person name="Sotooka R."/>
            <person name="Sugimoto N."/>
            <person name="Sugita M."/>
            <person name="Sumikawa N."/>
            <person name="Tanurdzic M."/>
            <person name="Theissen G."/>
            <person name="Ulvskov P."/>
            <person name="Wakazuki S."/>
            <person name="Weng J.K."/>
            <person name="Willats W.W."/>
            <person name="Wipf D."/>
            <person name="Wolf P.G."/>
            <person name="Yang L."/>
            <person name="Zimmer A.D."/>
            <person name="Zhu Q."/>
            <person name="Mitros T."/>
            <person name="Hellsten U."/>
            <person name="Loque D."/>
            <person name="Otillar R."/>
            <person name="Salamov A."/>
            <person name="Schmutz J."/>
            <person name="Shapiro H."/>
            <person name="Lindquist E."/>
            <person name="Lucas S."/>
            <person name="Rokhsar D."/>
            <person name="Grigoriev I.V."/>
        </authorList>
    </citation>
    <scope>NUCLEOTIDE SEQUENCE [LARGE SCALE GENOMIC DNA]</scope>
</reference>
<dbReference type="HOGENOM" id="CLU_158917_1_0_1"/>
<keyword evidence="1" id="KW-0472">Membrane</keyword>
<dbReference type="KEGG" id="smo:SELMODRAFT_271126"/>
<dbReference type="eggNOG" id="ENOG502S3S1">
    <property type="taxonomic scope" value="Eukaryota"/>
</dbReference>
<organism evidence="3">
    <name type="scientific">Selaginella moellendorffii</name>
    <name type="common">Spikemoss</name>
    <dbReference type="NCBI Taxonomy" id="88036"/>
    <lineage>
        <taxon>Eukaryota</taxon>
        <taxon>Viridiplantae</taxon>
        <taxon>Streptophyta</taxon>
        <taxon>Embryophyta</taxon>
        <taxon>Tracheophyta</taxon>
        <taxon>Lycopodiopsida</taxon>
        <taxon>Selaginellales</taxon>
        <taxon>Selaginellaceae</taxon>
        <taxon>Selaginella</taxon>
    </lineage>
</organism>
<feature type="transmembrane region" description="Helical" evidence="1">
    <location>
        <begin position="37"/>
        <end position="58"/>
    </location>
</feature>
<dbReference type="PANTHER" id="PTHR35479">
    <property type="entry name" value="UNNAMED PRODUCT"/>
    <property type="match status" value="1"/>
</dbReference>
<dbReference type="Gramene" id="EFJ23986">
    <property type="protein sequence ID" value="EFJ23986"/>
    <property type="gene ID" value="SELMODRAFT_271126"/>
</dbReference>
<dbReference type="InParanoid" id="D8RVN2"/>
<dbReference type="Proteomes" id="UP000001514">
    <property type="component" value="Unassembled WGS sequence"/>
</dbReference>
<keyword evidence="1" id="KW-0812">Transmembrane</keyword>
<dbReference type="STRING" id="88036.D8RVN2"/>
<evidence type="ECO:0000256" key="1">
    <source>
        <dbReference type="SAM" id="Phobius"/>
    </source>
</evidence>
<accession>D8RVN2</accession>
<protein>
    <recommendedName>
        <fullName evidence="4">NADH dehydrogenase [ubiquinone] 1 beta subcomplex subunit 4</fullName>
    </recommendedName>
</protein>
<dbReference type="EMBL" id="GL377591">
    <property type="protein sequence ID" value="EFJ23986.1"/>
    <property type="molecule type" value="Genomic_DNA"/>
</dbReference>
<dbReference type="GO" id="GO:0045271">
    <property type="term" value="C:respiratory chain complex I"/>
    <property type="evidence" value="ECO:0000318"/>
    <property type="project" value="GO_Central"/>
</dbReference>
<dbReference type="PANTHER" id="PTHR35479:SF4">
    <property type="entry name" value="OS01G0750800 PROTEIN"/>
    <property type="match status" value="1"/>
</dbReference>
<keyword evidence="1" id="KW-1133">Transmembrane helix</keyword>
<name>D8RVN2_SELML</name>
<proteinExistence type="predicted"/>
<dbReference type="OMA" id="VEEWGAH"/>
<evidence type="ECO:0008006" key="4">
    <source>
        <dbReference type="Google" id="ProtNLM"/>
    </source>
</evidence>
<evidence type="ECO:0000313" key="3">
    <source>
        <dbReference type="Proteomes" id="UP000001514"/>
    </source>
</evidence>